<organism evidence="1 2">
    <name type="scientific">Magnetospirillum aberrantis SpK</name>
    <dbReference type="NCBI Taxonomy" id="908842"/>
    <lineage>
        <taxon>Bacteria</taxon>
        <taxon>Pseudomonadati</taxon>
        <taxon>Pseudomonadota</taxon>
        <taxon>Alphaproteobacteria</taxon>
        <taxon>Rhodospirillales</taxon>
        <taxon>Rhodospirillaceae</taxon>
        <taxon>Magnetospirillum</taxon>
    </lineage>
</organism>
<dbReference type="EMBL" id="JAAIYP010000035">
    <property type="protein sequence ID" value="NFV80095.1"/>
    <property type="molecule type" value="Genomic_DNA"/>
</dbReference>
<sequence>MSAETNCDTSACDDVIRIRIDAAMAVQDFNDLLAAQAAEGETCAPANPANRAVFRELAPFRLVEYSYVDDAVGTIDGAYLGFPDGSIYAVADEVPEAEVDSLVASDVADMAPVYLYLLLAEPRPSMTIGRFLDALAQHLGKPVVGVYRDAHGGMGAHVHGVDLANGDATRRARLDGAVVASVLEANRHLSRQRVLDRYAARSESPDGRAWAQLSYNYAPHVIEFASAADRNDFVDWTHTLCEWIYARWCSWEELGFSEILRPAEVAPAPKGEIQAVKLLPPAKSQGGRPWRAFGGTSAATAKHFVESEAAADEQAMSSSLAMAREYWTYCIQTIDSAEFMARKTAEAQARRQIKV</sequence>
<dbReference type="RefSeq" id="WP_163677683.1">
    <property type="nucleotide sequence ID" value="NZ_JAAIYP010000035.1"/>
</dbReference>
<dbReference type="AlphaFoldDB" id="A0A7C9UYQ9"/>
<dbReference type="Proteomes" id="UP000480684">
    <property type="component" value="Unassembled WGS sequence"/>
</dbReference>
<evidence type="ECO:0000313" key="2">
    <source>
        <dbReference type="Proteomes" id="UP000480684"/>
    </source>
</evidence>
<protein>
    <submittedName>
        <fullName evidence="1">Uncharacterized protein</fullName>
    </submittedName>
</protein>
<evidence type="ECO:0000313" key="1">
    <source>
        <dbReference type="EMBL" id="NFV80095.1"/>
    </source>
</evidence>
<name>A0A7C9UYQ9_9PROT</name>
<comment type="caution">
    <text evidence="1">The sequence shown here is derived from an EMBL/GenBank/DDBJ whole genome shotgun (WGS) entry which is preliminary data.</text>
</comment>
<reference evidence="1 2" key="1">
    <citation type="submission" date="2020-02" db="EMBL/GenBank/DDBJ databases">
        <authorList>
            <person name="Dziuba M."/>
            <person name="Kuznetsov B."/>
            <person name="Mardanov A."/>
            <person name="Ravin N."/>
            <person name="Grouzdev D."/>
        </authorList>
    </citation>
    <scope>NUCLEOTIDE SEQUENCE [LARGE SCALE GENOMIC DNA]</scope>
    <source>
        <strain evidence="1 2">SpK</strain>
    </source>
</reference>
<proteinExistence type="predicted"/>
<accession>A0A7C9UYQ9</accession>
<gene>
    <name evidence="1" type="ORF">G4223_08230</name>
</gene>
<keyword evidence="2" id="KW-1185">Reference proteome</keyword>